<feature type="transmembrane region" description="Helical" evidence="1">
    <location>
        <begin position="627"/>
        <end position="645"/>
    </location>
</feature>
<feature type="transmembrane region" description="Helical" evidence="1">
    <location>
        <begin position="162"/>
        <end position="183"/>
    </location>
</feature>
<keyword evidence="1" id="KW-0472">Membrane</keyword>
<evidence type="ECO:0000313" key="2">
    <source>
        <dbReference type="EMBL" id="MCZ8401817.1"/>
    </source>
</evidence>
<feature type="transmembrane region" description="Helical" evidence="1">
    <location>
        <begin position="372"/>
        <end position="394"/>
    </location>
</feature>
<protein>
    <submittedName>
        <fullName evidence="2">PepSY-associated TM helix domain-containing protein</fullName>
    </submittedName>
</protein>
<accession>A0A9X3KX90</accession>
<comment type="caution">
    <text evidence="2">The sequence shown here is derived from an EMBL/GenBank/DDBJ whole genome shotgun (WGS) entry which is preliminary data.</text>
</comment>
<feature type="transmembrane region" description="Helical" evidence="1">
    <location>
        <begin position="204"/>
        <end position="230"/>
    </location>
</feature>
<evidence type="ECO:0000256" key="1">
    <source>
        <dbReference type="SAM" id="Phobius"/>
    </source>
</evidence>
<dbReference type="PANTHER" id="PTHR34219:SF4">
    <property type="entry name" value="PEPSY DOMAIN-CONTAINING PROTEIN"/>
    <property type="match status" value="1"/>
</dbReference>
<organism evidence="2 3">
    <name type="scientific">Alcaligenes xylosoxydans xylosoxydans</name>
    <name type="common">Achromobacter xylosoxidans</name>
    <dbReference type="NCBI Taxonomy" id="85698"/>
    <lineage>
        <taxon>Bacteria</taxon>
        <taxon>Pseudomonadati</taxon>
        <taxon>Pseudomonadota</taxon>
        <taxon>Betaproteobacteria</taxon>
        <taxon>Burkholderiales</taxon>
        <taxon>Alcaligenaceae</taxon>
        <taxon>Achromobacter</taxon>
    </lineage>
</organism>
<feature type="transmembrane region" description="Helical" evidence="1">
    <location>
        <begin position="414"/>
        <end position="435"/>
    </location>
</feature>
<sequence length="647" mass="70368">MTPRAAVAPARHARQAGMKPGLRQSMAWLHTWCGLVCGWLLCAIMLTGTLSVFREPITRWMQAGPLPRMTATAAVDGQAQWLARATRFLASRAGDAAAWDIAWPVRPGQPMRLAWRAAEGRPQQAWMDPLTGDEQAPPQWRRTEGGRHFMSFHYTLHGGLPGYWLVGAISLCMLVALVSGVVVHKRIFKDFFTFRRGKGQRSWLDAHNATAVLTLPFLFMICYTGLAFFYTSYMPWPLHAAFGGDDGAYRRYQAELAPPPPEPRIAGPDRGGVPDLYPFVLRARALTGQDAALVTVDHPGNARSIVRVLGDKADTSSGRRLPVRASRVAFDARSGAVLQVAPAVADEVAARHVHEVIESLHKVDFGGWTMKWLYFFSGLAGTAMVATGTLLFALKRRKKSEHEFGAATAQIYRWVDALNVAALGGIALASIAYLYANRLIPASWAERDTWEIRLFFAAWAGSLIHARWRAPRRAWIEQLGLAALLCLALPLLNWATTGQHLWAYARLADGQLLAVELTALAFGLALAYAASALWRKARNAPIEPDRAPPRAGQDRTAWRWQVASRVLAAAAGGYGVSALAMSALALALPAVIGASRAVGVLTGTLSSFVLYAAIVIGVFHARSARRAWGGLAVAGALSAGALLWLRL</sequence>
<keyword evidence="1" id="KW-0812">Transmembrane</keyword>
<keyword evidence="1" id="KW-1133">Transmembrane helix</keyword>
<evidence type="ECO:0000313" key="3">
    <source>
        <dbReference type="Proteomes" id="UP001141992"/>
    </source>
</evidence>
<name>A0A9X3KX90_ALCXX</name>
<dbReference type="Proteomes" id="UP001141992">
    <property type="component" value="Unassembled WGS sequence"/>
</dbReference>
<feature type="transmembrane region" description="Helical" evidence="1">
    <location>
        <begin position="27"/>
        <end position="53"/>
    </location>
</feature>
<dbReference type="EMBL" id="JAPZVI010000005">
    <property type="protein sequence ID" value="MCZ8401817.1"/>
    <property type="molecule type" value="Genomic_DNA"/>
</dbReference>
<feature type="transmembrane region" description="Helical" evidence="1">
    <location>
        <begin position="566"/>
        <end position="592"/>
    </location>
</feature>
<dbReference type="Pfam" id="PF03929">
    <property type="entry name" value="PepSY_TM"/>
    <property type="match status" value="1"/>
</dbReference>
<feature type="transmembrane region" description="Helical" evidence="1">
    <location>
        <begin position="512"/>
        <end position="534"/>
    </location>
</feature>
<dbReference type="RefSeq" id="WP_109442061.1">
    <property type="nucleotide sequence ID" value="NZ_CYTI01000001.1"/>
</dbReference>
<feature type="transmembrane region" description="Helical" evidence="1">
    <location>
        <begin position="598"/>
        <end position="620"/>
    </location>
</feature>
<dbReference type="AlphaFoldDB" id="A0A9X3KX90"/>
<feature type="transmembrane region" description="Helical" evidence="1">
    <location>
        <begin position="475"/>
        <end position="492"/>
    </location>
</feature>
<gene>
    <name evidence="2" type="ORF">O9570_10200</name>
</gene>
<proteinExistence type="predicted"/>
<feature type="transmembrane region" description="Helical" evidence="1">
    <location>
        <begin position="450"/>
        <end position="468"/>
    </location>
</feature>
<dbReference type="InterPro" id="IPR005625">
    <property type="entry name" value="PepSY-ass_TM"/>
</dbReference>
<dbReference type="PANTHER" id="PTHR34219">
    <property type="entry name" value="IRON-REGULATED INNER MEMBRANE PROTEIN-RELATED"/>
    <property type="match status" value="1"/>
</dbReference>
<reference evidence="2" key="1">
    <citation type="submission" date="2022-12" db="EMBL/GenBank/DDBJ databases">
        <authorList>
            <person name="Voronina O.L."/>
            <person name="Kunda M.S."/>
            <person name="Ryzhova N."/>
            <person name="Aksenova E.I."/>
        </authorList>
    </citation>
    <scope>NUCLEOTIDE SEQUENCE</scope>
    <source>
        <strain evidence="2">SCCH136:Ach223948</strain>
    </source>
</reference>